<reference evidence="2 3" key="1">
    <citation type="submission" date="2016-10" db="EMBL/GenBank/DDBJ databases">
        <authorList>
            <person name="de Groot N.N."/>
        </authorList>
    </citation>
    <scope>NUCLEOTIDE SEQUENCE [LARGE SCALE GENOMIC DNA]</scope>
    <source>
        <strain evidence="2 3">DSM 43794</strain>
    </source>
</reference>
<dbReference type="STRING" id="35622.SAMN04489764_0946"/>
<keyword evidence="1" id="KW-0472">Membrane</keyword>
<organism evidence="2 3">
    <name type="scientific">Thermostaphylospora chromogena</name>
    <dbReference type="NCBI Taxonomy" id="35622"/>
    <lineage>
        <taxon>Bacteria</taxon>
        <taxon>Bacillati</taxon>
        <taxon>Actinomycetota</taxon>
        <taxon>Actinomycetes</taxon>
        <taxon>Streptosporangiales</taxon>
        <taxon>Thermomonosporaceae</taxon>
        <taxon>Thermostaphylospora</taxon>
    </lineage>
</organism>
<accession>A0A1H1BFT2</accession>
<proteinExistence type="predicted"/>
<keyword evidence="3" id="KW-1185">Reference proteome</keyword>
<dbReference type="Proteomes" id="UP000217103">
    <property type="component" value="Unassembled WGS sequence"/>
</dbReference>
<feature type="transmembrane region" description="Helical" evidence="1">
    <location>
        <begin position="146"/>
        <end position="164"/>
    </location>
</feature>
<evidence type="ECO:0000313" key="2">
    <source>
        <dbReference type="EMBL" id="SDQ50751.1"/>
    </source>
</evidence>
<dbReference type="EMBL" id="FNKK01000002">
    <property type="protein sequence ID" value="SDQ50751.1"/>
    <property type="molecule type" value="Genomic_DNA"/>
</dbReference>
<keyword evidence="1" id="KW-1133">Transmembrane helix</keyword>
<sequence>MIPGHVRRRALRYARAHHLVQLAVGLPAGTTAAYFAADRELVIPASTASGSVAMASMLYTALPFAMLIAVSLHSSMASLEQAATSVLRRAELIHLTLLTALSCTLFAAATYAGGDHVTAGALAEAVRNVLLFLGFGLISARLFGRALAWVLPLADFVVVGYWGARDGGVPRWWAWQFHSHASVIAWIGTLLTLAAGVAVLWYLPRGVLRPR</sequence>
<feature type="transmembrane region" description="Helical" evidence="1">
    <location>
        <begin position="184"/>
        <end position="203"/>
    </location>
</feature>
<keyword evidence="1" id="KW-0812">Transmembrane</keyword>
<evidence type="ECO:0000313" key="3">
    <source>
        <dbReference type="Proteomes" id="UP000217103"/>
    </source>
</evidence>
<protein>
    <submittedName>
        <fullName evidence="2">Uncharacterized protein</fullName>
    </submittedName>
</protein>
<feature type="transmembrane region" description="Helical" evidence="1">
    <location>
        <begin position="20"/>
        <end position="37"/>
    </location>
</feature>
<feature type="transmembrane region" description="Helical" evidence="1">
    <location>
        <begin position="92"/>
        <end position="113"/>
    </location>
</feature>
<name>A0A1H1BFT2_9ACTN</name>
<feature type="transmembrane region" description="Helical" evidence="1">
    <location>
        <begin position="49"/>
        <end position="72"/>
    </location>
</feature>
<feature type="transmembrane region" description="Helical" evidence="1">
    <location>
        <begin position="119"/>
        <end position="139"/>
    </location>
</feature>
<gene>
    <name evidence="2" type="ORF">SAMN04489764_0946</name>
</gene>
<dbReference type="AlphaFoldDB" id="A0A1H1BFT2"/>
<evidence type="ECO:0000256" key="1">
    <source>
        <dbReference type="SAM" id="Phobius"/>
    </source>
</evidence>